<keyword evidence="4" id="KW-1185">Reference proteome</keyword>
<feature type="domain" description="BIG2" evidence="2">
    <location>
        <begin position="174"/>
        <end position="239"/>
    </location>
</feature>
<dbReference type="InterPro" id="IPR003343">
    <property type="entry name" value="Big_2"/>
</dbReference>
<accession>A0ABS1IZK6</accession>
<proteinExistence type="predicted"/>
<dbReference type="Pfam" id="PF02368">
    <property type="entry name" value="Big_2"/>
    <property type="match status" value="1"/>
</dbReference>
<evidence type="ECO:0000259" key="2">
    <source>
        <dbReference type="Pfam" id="PF02368"/>
    </source>
</evidence>
<name>A0ABS1IZK6_9FIRM</name>
<dbReference type="Gene3D" id="2.60.40.1080">
    <property type="match status" value="2"/>
</dbReference>
<comment type="caution">
    <text evidence="3">The sequence shown here is derived from an EMBL/GenBank/DDBJ whole genome shotgun (WGS) entry which is preliminary data.</text>
</comment>
<dbReference type="RefSeq" id="WP_208428826.1">
    <property type="nucleotide sequence ID" value="NZ_JAEPRJ010000001.1"/>
</dbReference>
<dbReference type="InterPro" id="IPR008964">
    <property type="entry name" value="Invasin/intimin_cell_adhesion"/>
</dbReference>
<evidence type="ECO:0000256" key="1">
    <source>
        <dbReference type="SAM" id="Coils"/>
    </source>
</evidence>
<organism evidence="3 4">
    <name type="scientific">Catonella massiliensis</name>
    <dbReference type="NCBI Taxonomy" id="2799636"/>
    <lineage>
        <taxon>Bacteria</taxon>
        <taxon>Bacillati</taxon>
        <taxon>Bacillota</taxon>
        <taxon>Clostridia</taxon>
        <taxon>Lachnospirales</taxon>
        <taxon>Lachnospiraceae</taxon>
        <taxon>Catonella</taxon>
    </lineage>
</organism>
<dbReference type="Proteomes" id="UP000604730">
    <property type="component" value="Unassembled WGS sequence"/>
</dbReference>
<feature type="coiled-coil region" evidence="1">
    <location>
        <begin position="34"/>
        <end position="65"/>
    </location>
</feature>
<evidence type="ECO:0000313" key="3">
    <source>
        <dbReference type="EMBL" id="MBK5897335.1"/>
    </source>
</evidence>
<protein>
    <submittedName>
        <fullName evidence="3">Ig-like domain-containing protein</fullName>
    </submittedName>
</protein>
<gene>
    <name evidence="3" type="ORF">JJN12_05960</name>
</gene>
<reference evidence="3 4" key="1">
    <citation type="submission" date="2021-01" db="EMBL/GenBank/DDBJ databases">
        <title>Isolation and description of Catonella massiliensis sp. nov., a novel Catonella species, isolated from a stable periodontitis subject.</title>
        <authorList>
            <person name="Antezack A."/>
            <person name="Boxberger M."/>
            <person name="La Scola B."/>
            <person name="Monnet-Corti V."/>
        </authorList>
    </citation>
    <scope>NUCLEOTIDE SEQUENCE [LARGE SCALE GENOMIC DNA]</scope>
    <source>
        <strain evidence="3 4">Marseille-Q4567</strain>
    </source>
</reference>
<sequence length="477" mass="53699">MCKYQKNIVKSSVILVAIVILFFTGRSAVVYASKSSVSQQIAKLNRELKELQMNYKVESNRLKAQTKGCEVILYPKTISFNPRILSVYSLFTGNFSSSYSYFWVNNPGNLDIFGNGWVRLTGRYLSYNGITCAECNAVKVTANPEKIEKKIKQKKSEIKKLQTKLKNSATLSDVLLLTNKTKKISKQWKYSDAANKLSYKSLNSKIAIVDSNGKVTGKKVGNTVIVATDTVNGNKYKCKVTVGKPIKKLSFEYDVYDEYYDDLDDINDYIKDYSYTDEEGRIVWLYLKADTKVIAEKVKISIDNKEYADDLSEYFENNDGKLVPIYVKREGIFKVTAKTSSGLKATCDVYVYGFKVTDIKLEQPEIKVAIDTNSKEKVAFDLPIDITTDYDGGDFVGYYNYSSAGLPLISNSSDENIVEVSDTTIFPKKIGEATVTVETLDGKKVTCKVTVVDRVGNEELFKTQQKSKYDWGNNSTD</sequence>
<evidence type="ECO:0000313" key="4">
    <source>
        <dbReference type="Proteomes" id="UP000604730"/>
    </source>
</evidence>
<dbReference type="EMBL" id="JAEPRJ010000001">
    <property type="protein sequence ID" value="MBK5897335.1"/>
    <property type="molecule type" value="Genomic_DNA"/>
</dbReference>
<keyword evidence="1" id="KW-0175">Coiled coil</keyword>
<dbReference type="SUPFAM" id="SSF49373">
    <property type="entry name" value="Invasin/intimin cell-adhesion fragments"/>
    <property type="match status" value="2"/>
</dbReference>